<dbReference type="AlphaFoldDB" id="A0A8E2EDK6"/>
<evidence type="ECO:0000313" key="2">
    <source>
        <dbReference type="Proteomes" id="UP000250266"/>
    </source>
</evidence>
<gene>
    <name evidence="1" type="ORF">K432DRAFT_5357</name>
</gene>
<proteinExistence type="predicted"/>
<dbReference type="Proteomes" id="UP000250266">
    <property type="component" value="Unassembled WGS sequence"/>
</dbReference>
<dbReference type="EMBL" id="KV744907">
    <property type="protein sequence ID" value="OCK81836.1"/>
    <property type="molecule type" value="Genomic_DNA"/>
</dbReference>
<reference evidence="1 2" key="1">
    <citation type="journal article" date="2016" name="Nat. Commun.">
        <title>Ectomycorrhizal ecology is imprinted in the genome of the dominant symbiotic fungus Cenococcum geophilum.</title>
        <authorList>
            <consortium name="DOE Joint Genome Institute"/>
            <person name="Peter M."/>
            <person name="Kohler A."/>
            <person name="Ohm R.A."/>
            <person name="Kuo A."/>
            <person name="Krutzmann J."/>
            <person name="Morin E."/>
            <person name="Arend M."/>
            <person name="Barry K.W."/>
            <person name="Binder M."/>
            <person name="Choi C."/>
            <person name="Clum A."/>
            <person name="Copeland A."/>
            <person name="Grisel N."/>
            <person name="Haridas S."/>
            <person name="Kipfer T."/>
            <person name="LaButti K."/>
            <person name="Lindquist E."/>
            <person name="Lipzen A."/>
            <person name="Maire R."/>
            <person name="Meier B."/>
            <person name="Mihaltcheva S."/>
            <person name="Molinier V."/>
            <person name="Murat C."/>
            <person name="Poggeler S."/>
            <person name="Quandt C.A."/>
            <person name="Sperisen C."/>
            <person name="Tritt A."/>
            <person name="Tisserant E."/>
            <person name="Crous P.W."/>
            <person name="Henrissat B."/>
            <person name="Nehls U."/>
            <person name="Egli S."/>
            <person name="Spatafora J.W."/>
            <person name="Grigoriev I.V."/>
            <person name="Martin F.M."/>
        </authorList>
    </citation>
    <scope>NUCLEOTIDE SEQUENCE [LARGE SCALE GENOMIC DNA]</scope>
    <source>
        <strain evidence="1 2">CBS 459.81</strain>
    </source>
</reference>
<keyword evidence="2" id="KW-1185">Reference proteome</keyword>
<organism evidence="1 2">
    <name type="scientific">Lepidopterella palustris CBS 459.81</name>
    <dbReference type="NCBI Taxonomy" id="1314670"/>
    <lineage>
        <taxon>Eukaryota</taxon>
        <taxon>Fungi</taxon>
        <taxon>Dikarya</taxon>
        <taxon>Ascomycota</taxon>
        <taxon>Pezizomycotina</taxon>
        <taxon>Dothideomycetes</taxon>
        <taxon>Pleosporomycetidae</taxon>
        <taxon>Mytilinidiales</taxon>
        <taxon>Argynnaceae</taxon>
        <taxon>Lepidopterella</taxon>
    </lineage>
</organism>
<evidence type="ECO:0000313" key="1">
    <source>
        <dbReference type="EMBL" id="OCK81836.1"/>
    </source>
</evidence>
<protein>
    <submittedName>
        <fullName evidence="1">Uncharacterized protein</fullName>
    </submittedName>
</protein>
<accession>A0A8E2EDK6</accession>
<name>A0A8E2EDK6_9PEZI</name>
<sequence>MFLAPSRQFQPSTSLFPRQSLRRVNLRRSIVFQQSTRLSKYLQASLNCDSISTYPYPRYKSLTMLPKAAPPNLPLPQDFLTTLTSTQLSKLPADNREYSTCKDHFRTFFPQKPAEESLRLPCTYIFAHRCLKKHLGQSYKNYVRLISLDFSPGSNGAELGAALKTHLQSNNRHFDDPDCYPAQFQIIIRKLDEWFRDTPPADTNMLFNVRSSLGPY</sequence>